<comment type="caution">
    <text evidence="3">The sequence shown here is derived from an EMBL/GenBank/DDBJ whole genome shotgun (WGS) entry which is preliminary data.</text>
</comment>
<dbReference type="RefSeq" id="WP_320502127.1">
    <property type="nucleotide sequence ID" value="NZ_JAXCLX010000003.1"/>
</dbReference>
<dbReference type="Pfam" id="PF00571">
    <property type="entry name" value="CBS"/>
    <property type="match status" value="2"/>
</dbReference>
<dbReference type="SUPFAM" id="SSF54631">
    <property type="entry name" value="CBS-domain pair"/>
    <property type="match status" value="1"/>
</dbReference>
<accession>A0ABU5E233</accession>
<dbReference type="Gene3D" id="3.90.550.10">
    <property type="entry name" value="Spore Coat Polysaccharide Biosynthesis Protein SpsA, Chain A"/>
    <property type="match status" value="1"/>
</dbReference>
<dbReference type="InterPro" id="IPR046342">
    <property type="entry name" value="CBS_dom_sf"/>
</dbReference>
<keyword evidence="4" id="KW-1185">Reference proteome</keyword>
<sequence>MKNWRQGLLLEGSSIRDAMSVLDRSALQIVLVVDKDERLLGTVTDGDIRRGLLRDLNQATRIVEVMNRTPITAPEGLPRQELIEILRRHDLHHIPIVAANGRVVGLEADTELYEGAERDNWVVLMAGGLGQRLRPLTDDIPKPLLAVGDRPLLEIIIDRFVRQGFRRFFVSVNYRADMVKEHFGDGTRFGCDIRYLEEREPLGTAGAIGLLPEMPTAPFIVMNGDLLTTLDFERLLEFHTKHGADVTLAVRRYSHQIPYGVAEILHNRVTSIVEKPIKECYISGGIYVLSPSVLSKLQPVRQIDMPDLMRDVIAGRGQVSAFPVTEYWIDIGRIEDLERARREFDITY</sequence>
<dbReference type="EMBL" id="JAXCLX010000003">
    <property type="protein sequence ID" value="MDY0873653.1"/>
    <property type="molecule type" value="Genomic_DNA"/>
</dbReference>
<reference evidence="3 4" key="1">
    <citation type="journal article" date="2013" name="Antonie Van Leeuwenhoek">
        <title>Dongia rigui sp. nov., isolated from freshwater of a large wetland in Korea.</title>
        <authorList>
            <person name="Baik K.S."/>
            <person name="Hwang Y.M."/>
            <person name="Choi J.S."/>
            <person name="Kwon J."/>
            <person name="Seong C.N."/>
        </authorList>
    </citation>
    <scope>NUCLEOTIDE SEQUENCE [LARGE SCALE GENOMIC DNA]</scope>
    <source>
        <strain evidence="3 4">04SU4-P</strain>
    </source>
</reference>
<evidence type="ECO:0000313" key="4">
    <source>
        <dbReference type="Proteomes" id="UP001271769"/>
    </source>
</evidence>
<dbReference type="CDD" id="cd04607">
    <property type="entry name" value="CBS_pair_NTP_transferase_assoc"/>
    <property type="match status" value="1"/>
</dbReference>
<name>A0ABU5E233_9PROT</name>
<feature type="domain" description="CBS" evidence="2">
    <location>
        <begin position="1"/>
        <end position="60"/>
    </location>
</feature>
<evidence type="ECO:0000256" key="1">
    <source>
        <dbReference type="PROSITE-ProRule" id="PRU00703"/>
    </source>
</evidence>
<evidence type="ECO:0000259" key="2">
    <source>
        <dbReference type="PROSITE" id="PS51371"/>
    </source>
</evidence>
<dbReference type="InterPro" id="IPR005835">
    <property type="entry name" value="NTP_transferase_dom"/>
</dbReference>
<gene>
    <name evidence="3" type="ORF">SMD31_17060</name>
</gene>
<protein>
    <submittedName>
        <fullName evidence="3">Nucleotidyltransferase family protein</fullName>
    </submittedName>
</protein>
<feature type="domain" description="CBS" evidence="2">
    <location>
        <begin position="66"/>
        <end position="122"/>
    </location>
</feature>
<dbReference type="SUPFAM" id="SSF53448">
    <property type="entry name" value="Nucleotide-diphospho-sugar transferases"/>
    <property type="match status" value="1"/>
</dbReference>
<dbReference type="Pfam" id="PF00483">
    <property type="entry name" value="NTP_transferase"/>
    <property type="match status" value="1"/>
</dbReference>
<dbReference type="Gene3D" id="3.10.580.10">
    <property type="entry name" value="CBS-domain"/>
    <property type="match status" value="1"/>
</dbReference>
<dbReference type="InterPro" id="IPR000644">
    <property type="entry name" value="CBS_dom"/>
</dbReference>
<dbReference type="InterPro" id="IPR050486">
    <property type="entry name" value="Mannose-1P_guanyltransferase"/>
</dbReference>
<dbReference type="CDD" id="cd06426">
    <property type="entry name" value="NTP_transferase_like_2"/>
    <property type="match status" value="1"/>
</dbReference>
<dbReference type="PANTHER" id="PTHR22572">
    <property type="entry name" value="SUGAR-1-PHOSPHATE GUANYL TRANSFERASE"/>
    <property type="match status" value="1"/>
</dbReference>
<organism evidence="3 4">
    <name type="scientific">Dongia rigui</name>
    <dbReference type="NCBI Taxonomy" id="940149"/>
    <lineage>
        <taxon>Bacteria</taxon>
        <taxon>Pseudomonadati</taxon>
        <taxon>Pseudomonadota</taxon>
        <taxon>Alphaproteobacteria</taxon>
        <taxon>Rhodospirillales</taxon>
        <taxon>Dongiaceae</taxon>
        <taxon>Dongia</taxon>
    </lineage>
</organism>
<dbReference type="PROSITE" id="PS51371">
    <property type="entry name" value="CBS"/>
    <property type="match status" value="2"/>
</dbReference>
<keyword evidence="1" id="KW-0129">CBS domain</keyword>
<dbReference type="Proteomes" id="UP001271769">
    <property type="component" value="Unassembled WGS sequence"/>
</dbReference>
<evidence type="ECO:0000313" key="3">
    <source>
        <dbReference type="EMBL" id="MDY0873653.1"/>
    </source>
</evidence>
<dbReference type="SMART" id="SM00116">
    <property type="entry name" value="CBS"/>
    <property type="match status" value="2"/>
</dbReference>
<dbReference type="InterPro" id="IPR029044">
    <property type="entry name" value="Nucleotide-diphossugar_trans"/>
</dbReference>
<proteinExistence type="predicted"/>